<dbReference type="GO" id="GO:0036498">
    <property type="term" value="P:IRE1-mediated unfolded protein response"/>
    <property type="evidence" value="ECO:0007669"/>
    <property type="project" value="TreeGrafter"/>
</dbReference>
<dbReference type="InterPro" id="IPR011009">
    <property type="entry name" value="Kinase-like_dom_sf"/>
</dbReference>
<dbReference type="GO" id="GO:0005524">
    <property type="term" value="F:ATP binding"/>
    <property type="evidence" value="ECO:0007669"/>
    <property type="project" value="InterPro"/>
</dbReference>
<dbReference type="Gene3D" id="1.10.533.10">
    <property type="entry name" value="Death Domain, Fas"/>
    <property type="match status" value="2"/>
</dbReference>
<dbReference type="InterPro" id="IPR001315">
    <property type="entry name" value="CARD"/>
</dbReference>
<dbReference type="GO" id="GO:0070059">
    <property type="term" value="P:intrinsic apoptotic signaling pathway in response to endoplasmic reticulum stress"/>
    <property type="evidence" value="ECO:0007669"/>
    <property type="project" value="TreeGrafter"/>
</dbReference>
<dbReference type="InterPro" id="IPR011029">
    <property type="entry name" value="DEATH-like_dom_sf"/>
</dbReference>
<dbReference type="PROSITE" id="PS50209">
    <property type="entry name" value="CARD"/>
    <property type="match status" value="1"/>
</dbReference>
<dbReference type="InterPro" id="IPR008271">
    <property type="entry name" value="Ser/Thr_kinase_AS"/>
</dbReference>
<dbReference type="GO" id="GO:0042981">
    <property type="term" value="P:regulation of apoptotic process"/>
    <property type="evidence" value="ECO:0007669"/>
    <property type="project" value="InterPro"/>
</dbReference>
<organism evidence="4 5">
    <name type="scientific">Cirrhinus molitorella</name>
    <name type="common">mud carp</name>
    <dbReference type="NCBI Taxonomy" id="172907"/>
    <lineage>
        <taxon>Eukaryota</taxon>
        <taxon>Metazoa</taxon>
        <taxon>Chordata</taxon>
        <taxon>Craniata</taxon>
        <taxon>Vertebrata</taxon>
        <taxon>Euteleostomi</taxon>
        <taxon>Actinopterygii</taxon>
        <taxon>Neopterygii</taxon>
        <taxon>Teleostei</taxon>
        <taxon>Ostariophysi</taxon>
        <taxon>Cypriniformes</taxon>
        <taxon>Cyprinidae</taxon>
        <taxon>Labeoninae</taxon>
        <taxon>Labeonini</taxon>
        <taxon>Cirrhinus</taxon>
    </lineage>
</organism>
<feature type="compositionally biased region" description="Polar residues" evidence="1">
    <location>
        <begin position="183"/>
        <end position="203"/>
    </location>
</feature>
<dbReference type="PANTHER" id="PTHR13954:SF28">
    <property type="match status" value="1"/>
</dbReference>
<dbReference type="InterPro" id="IPR045133">
    <property type="entry name" value="IRE1/2-like"/>
</dbReference>
<dbReference type="AlphaFoldDB" id="A0AA88QDY1"/>
<evidence type="ECO:0000313" key="5">
    <source>
        <dbReference type="Proteomes" id="UP001187343"/>
    </source>
</evidence>
<sequence>MEKLDSLFVKHHREVLIQRVTSEVTSVIADELRGNTNIPMDFPHSLIQEAPADAKMNMLLQALSTHKAISTFYSVLQAKVPNLVKELEHQDAQFVVSHSDELIQKVNPVMPIADSLKAGKIIHEETYSKIDVASIPQNKMRKLLDALSTNKAKSAFYNLLKDNAAFRVLVEDLKRQGVKQEIPGSSAQKSSEVLETESRSQNTEIQQMQATQKRSEGKQITWRNESSTIHRTKIKEMLRERNLKNIDSLYFYKDEKYMISSEESNAQVYIGMREDGIEVAIKLITKNPKNNNDFENELKLLQNKNLESKNIVKYMTFAQDNDFYYLANQLCEYDLEEYMKSLRQSEQNNEKETTLRSIMKDMLHGLQVLHHADVIHRDIKPGNVLIDLEKTARLADFGISRKLEKGKTTVKTKRDGTQGWEATEIVNQPKEGSYKKSSDIQVAGMLAYYILSDGKHPFGDPIRREGNISDGNYSLDIQDITAKDLIEWMINKEQDKRPTIDKVLNHPYFWDDKRIREVLHSLGNKEEVENYKNYETKNKELYDIVQKHTEGKTFFNWKSKAPQTWPKFSNFLPNDLLGLLRHLRNALTHNKCLFDEEKMIDEFPDFLISLHRLAMDMSWEY</sequence>
<evidence type="ECO:0000259" key="3">
    <source>
        <dbReference type="PROSITE" id="PS50209"/>
    </source>
</evidence>
<dbReference type="SUPFAM" id="SSF47986">
    <property type="entry name" value="DEATH domain"/>
    <property type="match status" value="1"/>
</dbReference>
<dbReference type="SMART" id="SM00220">
    <property type="entry name" value="S_TKc"/>
    <property type="match status" value="1"/>
</dbReference>
<dbReference type="GO" id="GO:0004674">
    <property type="term" value="F:protein serine/threonine kinase activity"/>
    <property type="evidence" value="ECO:0007669"/>
    <property type="project" value="InterPro"/>
</dbReference>
<evidence type="ECO:0000256" key="1">
    <source>
        <dbReference type="SAM" id="MobiDB-lite"/>
    </source>
</evidence>
<dbReference type="InterPro" id="IPR000719">
    <property type="entry name" value="Prot_kinase_dom"/>
</dbReference>
<dbReference type="SUPFAM" id="SSF56112">
    <property type="entry name" value="Protein kinase-like (PK-like)"/>
    <property type="match status" value="1"/>
</dbReference>
<dbReference type="PROSITE" id="PS50011">
    <property type="entry name" value="PROTEIN_KINASE_DOM"/>
    <property type="match status" value="1"/>
</dbReference>
<proteinExistence type="predicted"/>
<dbReference type="Proteomes" id="UP001187343">
    <property type="component" value="Unassembled WGS sequence"/>
</dbReference>
<comment type="caution">
    <text evidence="4">The sequence shown here is derived from an EMBL/GenBank/DDBJ whole genome shotgun (WGS) entry which is preliminary data.</text>
</comment>
<dbReference type="Gene3D" id="1.10.510.10">
    <property type="entry name" value="Transferase(Phosphotransferase) domain 1"/>
    <property type="match status" value="1"/>
</dbReference>
<dbReference type="PANTHER" id="PTHR13954">
    <property type="entry name" value="IRE1-RELATED"/>
    <property type="match status" value="1"/>
</dbReference>
<feature type="region of interest" description="Disordered" evidence="1">
    <location>
        <begin position="179"/>
        <end position="203"/>
    </location>
</feature>
<dbReference type="GO" id="GO:1990604">
    <property type="term" value="C:IRE1-TRAF2-ASK1 complex"/>
    <property type="evidence" value="ECO:0007669"/>
    <property type="project" value="TreeGrafter"/>
</dbReference>
<feature type="domain" description="CARD" evidence="3">
    <location>
        <begin position="87"/>
        <end position="161"/>
    </location>
</feature>
<feature type="domain" description="Protein kinase" evidence="2">
    <location>
        <begin position="254"/>
        <end position="509"/>
    </location>
</feature>
<dbReference type="GO" id="GO:0051082">
    <property type="term" value="F:unfolded protein binding"/>
    <property type="evidence" value="ECO:0007669"/>
    <property type="project" value="TreeGrafter"/>
</dbReference>
<keyword evidence="5" id="KW-1185">Reference proteome</keyword>
<dbReference type="EMBL" id="JAUYZG010000001">
    <property type="protein sequence ID" value="KAK2916802.1"/>
    <property type="molecule type" value="Genomic_DNA"/>
</dbReference>
<dbReference type="Pfam" id="PF00619">
    <property type="entry name" value="CARD"/>
    <property type="match status" value="1"/>
</dbReference>
<reference evidence="4" key="1">
    <citation type="submission" date="2023-08" db="EMBL/GenBank/DDBJ databases">
        <title>Chromosome-level Genome Assembly of mud carp (Cirrhinus molitorella).</title>
        <authorList>
            <person name="Liu H."/>
        </authorList>
    </citation>
    <scope>NUCLEOTIDE SEQUENCE</scope>
    <source>
        <strain evidence="4">Prfri</strain>
        <tissue evidence="4">Muscle</tissue>
    </source>
</reference>
<accession>A0AA88QDY1</accession>
<protein>
    <submittedName>
        <fullName evidence="4">Uncharacterized protein</fullName>
    </submittedName>
</protein>
<dbReference type="Pfam" id="PF00069">
    <property type="entry name" value="Pkinase"/>
    <property type="match status" value="1"/>
</dbReference>
<gene>
    <name evidence="4" type="ORF">Q8A67_001176</name>
</gene>
<evidence type="ECO:0000259" key="2">
    <source>
        <dbReference type="PROSITE" id="PS50011"/>
    </source>
</evidence>
<name>A0AA88QDY1_9TELE</name>
<evidence type="ECO:0000313" key="4">
    <source>
        <dbReference type="EMBL" id="KAK2916802.1"/>
    </source>
</evidence>
<dbReference type="GO" id="GO:0004521">
    <property type="term" value="F:RNA endonuclease activity"/>
    <property type="evidence" value="ECO:0007669"/>
    <property type="project" value="InterPro"/>
</dbReference>
<dbReference type="PROSITE" id="PS00108">
    <property type="entry name" value="PROTEIN_KINASE_ST"/>
    <property type="match status" value="1"/>
</dbReference>